<proteinExistence type="predicted"/>
<reference evidence="1" key="1">
    <citation type="journal article" date="2020" name="Stud. Mycol.">
        <title>101 Dothideomycetes genomes: a test case for predicting lifestyles and emergence of pathogens.</title>
        <authorList>
            <person name="Haridas S."/>
            <person name="Albert R."/>
            <person name="Binder M."/>
            <person name="Bloem J."/>
            <person name="Labutti K."/>
            <person name="Salamov A."/>
            <person name="Andreopoulos B."/>
            <person name="Baker S."/>
            <person name="Barry K."/>
            <person name="Bills G."/>
            <person name="Bluhm B."/>
            <person name="Cannon C."/>
            <person name="Castanera R."/>
            <person name="Culley D."/>
            <person name="Daum C."/>
            <person name="Ezra D."/>
            <person name="Gonzalez J."/>
            <person name="Henrissat B."/>
            <person name="Kuo A."/>
            <person name="Liang C."/>
            <person name="Lipzen A."/>
            <person name="Lutzoni F."/>
            <person name="Magnuson J."/>
            <person name="Mondo S."/>
            <person name="Nolan M."/>
            <person name="Ohm R."/>
            <person name="Pangilinan J."/>
            <person name="Park H.-J."/>
            <person name="Ramirez L."/>
            <person name="Alfaro M."/>
            <person name="Sun H."/>
            <person name="Tritt A."/>
            <person name="Yoshinaga Y."/>
            <person name="Zwiers L.-H."/>
            <person name="Turgeon B."/>
            <person name="Goodwin S."/>
            <person name="Spatafora J."/>
            <person name="Crous P."/>
            <person name="Grigoriev I."/>
        </authorList>
    </citation>
    <scope>NUCLEOTIDE SEQUENCE</scope>
    <source>
        <strain evidence="1">CBS 123094</strain>
    </source>
</reference>
<dbReference type="OrthoDB" id="3794134at2759"/>
<name>A0A6A5WPA1_9PLEO</name>
<evidence type="ECO:0000313" key="1">
    <source>
        <dbReference type="EMBL" id="KAF2002714.1"/>
    </source>
</evidence>
<dbReference type="AlphaFoldDB" id="A0A6A5WPA1"/>
<organism evidence="1 2">
    <name type="scientific">Amniculicola lignicola CBS 123094</name>
    <dbReference type="NCBI Taxonomy" id="1392246"/>
    <lineage>
        <taxon>Eukaryota</taxon>
        <taxon>Fungi</taxon>
        <taxon>Dikarya</taxon>
        <taxon>Ascomycota</taxon>
        <taxon>Pezizomycotina</taxon>
        <taxon>Dothideomycetes</taxon>
        <taxon>Pleosporomycetidae</taxon>
        <taxon>Pleosporales</taxon>
        <taxon>Amniculicolaceae</taxon>
        <taxon>Amniculicola</taxon>
    </lineage>
</organism>
<evidence type="ECO:0008006" key="3">
    <source>
        <dbReference type="Google" id="ProtNLM"/>
    </source>
</evidence>
<evidence type="ECO:0000313" key="2">
    <source>
        <dbReference type="Proteomes" id="UP000799779"/>
    </source>
</evidence>
<dbReference type="Proteomes" id="UP000799779">
    <property type="component" value="Unassembled WGS sequence"/>
</dbReference>
<accession>A0A6A5WPA1</accession>
<dbReference type="EMBL" id="ML977576">
    <property type="protein sequence ID" value="KAF2002714.1"/>
    <property type="molecule type" value="Genomic_DNA"/>
</dbReference>
<protein>
    <recommendedName>
        <fullName evidence="3">HTH psq-type domain-containing protein</fullName>
    </recommendedName>
</protein>
<sequence length="236" mass="27092">MSFPRKVLLLCVFSQCTTKRLTSLSRVVPGSTAIRAQRTSPATRFFQSISTTTMSALQYRAEEERIQQALRYISTKSDVKYSEIAQLYRVNYQRLLRRVHGTSSQSSCPPTNQRLDPAQLAALELYIKRLNDITPPGTVLLPLRCDFFKRYITANSNKIWKIKQKSKDIERVASQERDIIKDFFLKYREAMEELGIQRSDVWNFNETGFQIGCGGSQYVVIIDIEKTAAESPSEQD</sequence>
<keyword evidence="2" id="KW-1185">Reference proteome</keyword>
<gene>
    <name evidence="1" type="ORF">P154DRAFT_532924</name>
</gene>